<evidence type="ECO:0000313" key="2">
    <source>
        <dbReference type="EMBL" id="KAK0413977.1"/>
    </source>
</evidence>
<proteinExistence type="predicted"/>
<reference evidence="2" key="1">
    <citation type="submission" date="2023-06" db="EMBL/GenBank/DDBJ databases">
        <title>Genomic analysis of the entomopathogenic nematode Steinernema hermaphroditum.</title>
        <authorList>
            <person name="Schwarz E.M."/>
            <person name="Heppert J.K."/>
            <person name="Baniya A."/>
            <person name="Schwartz H.T."/>
            <person name="Tan C.-H."/>
            <person name="Antoshechkin I."/>
            <person name="Sternberg P.W."/>
            <person name="Goodrich-Blair H."/>
            <person name="Dillman A.R."/>
        </authorList>
    </citation>
    <scope>NUCLEOTIDE SEQUENCE</scope>
    <source>
        <strain evidence="2">PS9179</strain>
        <tissue evidence="2">Whole animal</tissue>
    </source>
</reference>
<evidence type="ECO:0000313" key="3">
    <source>
        <dbReference type="Proteomes" id="UP001175271"/>
    </source>
</evidence>
<comment type="caution">
    <text evidence="2">The sequence shown here is derived from an EMBL/GenBank/DDBJ whole genome shotgun (WGS) entry which is preliminary data.</text>
</comment>
<dbReference type="InterPro" id="IPR035896">
    <property type="entry name" value="AN1-like_Znf"/>
</dbReference>
<dbReference type="EMBL" id="JAUCMV010000003">
    <property type="protein sequence ID" value="KAK0413977.1"/>
    <property type="molecule type" value="Genomic_DNA"/>
</dbReference>
<organism evidence="2 3">
    <name type="scientific">Steinernema hermaphroditum</name>
    <dbReference type="NCBI Taxonomy" id="289476"/>
    <lineage>
        <taxon>Eukaryota</taxon>
        <taxon>Metazoa</taxon>
        <taxon>Ecdysozoa</taxon>
        <taxon>Nematoda</taxon>
        <taxon>Chromadorea</taxon>
        <taxon>Rhabditida</taxon>
        <taxon>Tylenchina</taxon>
        <taxon>Panagrolaimomorpha</taxon>
        <taxon>Strongyloidoidea</taxon>
        <taxon>Steinernematidae</taxon>
        <taxon>Steinernema</taxon>
    </lineage>
</organism>
<name>A0AA39HXN6_9BILA</name>
<feature type="region of interest" description="Disordered" evidence="1">
    <location>
        <begin position="307"/>
        <end position="363"/>
    </location>
</feature>
<accession>A0AA39HXN6</accession>
<dbReference type="SUPFAM" id="SSF118310">
    <property type="entry name" value="AN1-like Zinc finger"/>
    <property type="match status" value="1"/>
</dbReference>
<gene>
    <name evidence="2" type="ORF">QR680_007090</name>
</gene>
<sequence>MQIYANECFVVRKTKMNRYDRPLSKPVKPSDVLDWIRSVSKTPLREIPGVGLVFKTFDTLMTVAGYQPASPVMNFLREFREDMQREFRKIYHVILNVDYQRMHRELQTLSKTKLISGLLQYYFEAPDIQIKETYLCDMCNTEPAIILHKLLLESRIIPDYLLTEYYEKLSKDQLAILDYTHSEYAIESQNQLKDLAEKMLNNIGHHFGITISIFLIDFADEVDESNIHANKNEYKKRFWRVDLGRSKAFLFAVEPSSYVPQNAWNGISWSSTVALMDLCDKHGKYFLDEMWPSRKVPEINFVVQHCPDSHQQQPSTAARPSRPVESPKVPSPAPEASKEVEKPMEKPEESSDPSPPKKTNRCTTCNKRVGLLGFSCESSRDR</sequence>
<dbReference type="AlphaFoldDB" id="A0AA39HXN6"/>
<feature type="compositionally biased region" description="Polar residues" evidence="1">
    <location>
        <begin position="309"/>
        <end position="318"/>
    </location>
</feature>
<keyword evidence="3" id="KW-1185">Reference proteome</keyword>
<feature type="compositionally biased region" description="Basic and acidic residues" evidence="1">
    <location>
        <begin position="336"/>
        <end position="349"/>
    </location>
</feature>
<protein>
    <submittedName>
        <fullName evidence="2">Uncharacterized protein</fullName>
    </submittedName>
</protein>
<evidence type="ECO:0000256" key="1">
    <source>
        <dbReference type="SAM" id="MobiDB-lite"/>
    </source>
</evidence>
<dbReference type="Proteomes" id="UP001175271">
    <property type="component" value="Unassembled WGS sequence"/>
</dbReference>
<dbReference type="Gene3D" id="4.10.1110.10">
    <property type="entry name" value="AN1-like Zinc finger"/>
    <property type="match status" value="1"/>
</dbReference>